<dbReference type="InterPro" id="IPR036812">
    <property type="entry name" value="NAD(P)_OxRdtase_dom_sf"/>
</dbReference>
<evidence type="ECO:0000259" key="1">
    <source>
        <dbReference type="Pfam" id="PF00248"/>
    </source>
</evidence>
<gene>
    <name evidence="2" type="ORF">JIV24_18595</name>
</gene>
<dbReference type="InterPro" id="IPR006311">
    <property type="entry name" value="TAT_signal"/>
</dbReference>
<organism evidence="2 3">
    <name type="scientific">Carboxylicivirga marina</name>
    <dbReference type="NCBI Taxonomy" id="2800988"/>
    <lineage>
        <taxon>Bacteria</taxon>
        <taxon>Pseudomonadati</taxon>
        <taxon>Bacteroidota</taxon>
        <taxon>Bacteroidia</taxon>
        <taxon>Marinilabiliales</taxon>
        <taxon>Marinilabiliaceae</taxon>
        <taxon>Carboxylicivirga</taxon>
    </lineage>
</organism>
<keyword evidence="3" id="KW-1185">Reference proteome</keyword>
<sequence>MNKTNKNDRRHFLKMTAAGLAGATLLSHTAEAKSKKKAKVIYRTLGRTGVKLPIVSMGAMKDGAMVKAGLAKGVKHFDTAHVYQKGKNESMLSEALHGHELRELLTVTKVLPDDMDRKTGLIGEGCTAENFLKMFDISLERLQVESVDLLYVHAVSTKQSVLHPEIIKAVKIAKEQGKCRWLGVSTHKNEPEVIRAAIEAGIYDVVLTAYNFKQDHREEINKAIEEGVTKGIGFIAMKVMAGGFLDKDQNDPVNTKAALKWALQNENICTSIPSFTTIDQLEESWSVMEKLKMTKQEAKDLEFAREYAGLYCNACSQCDGQCQKNLPIPEIMRSYMYTYGYREMGKAKELLASMGMVNDPCSNCNECTVTCVKSFAVGEKVQSVSRLMDVPDDFIV</sequence>
<dbReference type="Pfam" id="PF00248">
    <property type="entry name" value="Aldo_ket_red"/>
    <property type="match status" value="1"/>
</dbReference>
<comment type="caution">
    <text evidence="2">The sequence shown here is derived from an EMBL/GenBank/DDBJ whole genome shotgun (WGS) entry which is preliminary data.</text>
</comment>
<evidence type="ECO:0000313" key="2">
    <source>
        <dbReference type="EMBL" id="MBK3519363.1"/>
    </source>
</evidence>
<dbReference type="PANTHER" id="PTHR43312">
    <property type="entry name" value="D-THREO-ALDOSE 1-DEHYDROGENASE"/>
    <property type="match status" value="1"/>
</dbReference>
<dbReference type="SUPFAM" id="SSF51430">
    <property type="entry name" value="NAD(P)-linked oxidoreductase"/>
    <property type="match status" value="1"/>
</dbReference>
<protein>
    <submittedName>
        <fullName evidence="2">Aldo/keto reductase</fullName>
    </submittedName>
</protein>
<dbReference type="InterPro" id="IPR023210">
    <property type="entry name" value="NADP_OxRdtase_dom"/>
</dbReference>
<dbReference type="CDD" id="cd19105">
    <property type="entry name" value="AKR_unchar"/>
    <property type="match status" value="1"/>
</dbReference>
<evidence type="ECO:0000313" key="3">
    <source>
        <dbReference type="Proteomes" id="UP000605676"/>
    </source>
</evidence>
<accession>A0ABS1HNU5</accession>
<dbReference type="InterPro" id="IPR019546">
    <property type="entry name" value="TAT_signal_bac_arc"/>
</dbReference>
<dbReference type="Gene3D" id="3.20.20.100">
    <property type="entry name" value="NADP-dependent oxidoreductase domain"/>
    <property type="match status" value="1"/>
</dbReference>
<dbReference type="Proteomes" id="UP000605676">
    <property type="component" value="Unassembled WGS sequence"/>
</dbReference>
<dbReference type="RefSeq" id="WP_200466582.1">
    <property type="nucleotide sequence ID" value="NZ_JAENRR010000064.1"/>
</dbReference>
<dbReference type="InterPro" id="IPR053135">
    <property type="entry name" value="AKR2_Oxidoreductase"/>
</dbReference>
<dbReference type="PROSITE" id="PS51318">
    <property type="entry name" value="TAT"/>
    <property type="match status" value="1"/>
</dbReference>
<name>A0ABS1HNU5_9BACT</name>
<dbReference type="NCBIfam" id="TIGR01409">
    <property type="entry name" value="TAT_signal_seq"/>
    <property type="match status" value="1"/>
</dbReference>
<reference evidence="2 3" key="1">
    <citation type="submission" date="2021-01" db="EMBL/GenBank/DDBJ databases">
        <title>Carboxyliciviraga sp.nov., isolated from coastal sediments.</title>
        <authorList>
            <person name="Lu D."/>
            <person name="Zhang T."/>
        </authorList>
    </citation>
    <scope>NUCLEOTIDE SEQUENCE [LARGE SCALE GENOMIC DNA]</scope>
    <source>
        <strain evidence="2 3">N1Y132</strain>
    </source>
</reference>
<feature type="domain" description="NADP-dependent oxidoreductase" evidence="1">
    <location>
        <begin position="64"/>
        <end position="251"/>
    </location>
</feature>
<dbReference type="EMBL" id="JAENRR010000064">
    <property type="protein sequence ID" value="MBK3519363.1"/>
    <property type="molecule type" value="Genomic_DNA"/>
</dbReference>
<dbReference type="PANTHER" id="PTHR43312:SF1">
    <property type="entry name" value="NADP-DEPENDENT OXIDOREDUCTASE DOMAIN-CONTAINING PROTEIN"/>
    <property type="match status" value="1"/>
</dbReference>
<proteinExistence type="predicted"/>